<keyword evidence="8" id="KW-1185">Reference proteome</keyword>
<sequence length="238" mass="25904">MTKHWGMVIDQNRCVGCWTCAVSCKSINNEPLGIFWNRVLTGEPSASASVSGAPPASQAIDVPHGVFPNLALAYQPTACQHCADAPCEKVCPVSATFRREDGVVLVDFERCIGCRYCLAACPYGARAFNWEKEQYAPDFPVGYGRDYRTGGRLVFTPVRPVGVAEKCTFCVERIDVGKKPMCVETCPAGARIFGDLNDPASEVSQAVNRQGGRQLLADLGTRPSVYYLAVDRQGRLTD</sequence>
<dbReference type="AlphaFoldDB" id="A0A8S0X0I1"/>
<reference evidence="6" key="2">
    <citation type="submission" date="2020-01" db="EMBL/GenBank/DDBJ databases">
        <authorList>
            <person name="Hornung B."/>
        </authorList>
    </citation>
    <scope>NUCLEOTIDE SEQUENCE</scope>
    <source>
        <strain evidence="6">PacBioINE</strain>
    </source>
</reference>
<dbReference type="InterPro" id="IPR050954">
    <property type="entry name" value="ET_IronSulfur_Cluster-Binding"/>
</dbReference>
<feature type="domain" description="4Fe-4S ferredoxin-type" evidence="5">
    <location>
        <begin position="70"/>
        <end position="101"/>
    </location>
</feature>
<dbReference type="Proteomes" id="UP000836597">
    <property type="component" value="Chromosome"/>
</dbReference>
<gene>
    <name evidence="7" type="ORF">DEACI_1723</name>
    <name evidence="6" type="ORF">DEACI_3270</name>
</gene>
<evidence type="ECO:0000256" key="3">
    <source>
        <dbReference type="ARBA" id="ARBA00023004"/>
    </source>
</evidence>
<evidence type="ECO:0000256" key="2">
    <source>
        <dbReference type="ARBA" id="ARBA00022723"/>
    </source>
</evidence>
<organism evidence="6">
    <name type="scientific">Acididesulfobacillus acetoxydans</name>
    <dbReference type="NCBI Taxonomy" id="1561005"/>
    <lineage>
        <taxon>Bacteria</taxon>
        <taxon>Bacillati</taxon>
        <taxon>Bacillota</taxon>
        <taxon>Clostridia</taxon>
        <taxon>Eubacteriales</taxon>
        <taxon>Peptococcaceae</taxon>
        <taxon>Acididesulfobacillus</taxon>
    </lineage>
</organism>
<evidence type="ECO:0000313" key="6">
    <source>
        <dbReference type="EMBL" id="CAA7602591.1"/>
    </source>
</evidence>
<dbReference type="Proteomes" id="UP001071230">
    <property type="component" value="Unassembled WGS sequence"/>
</dbReference>
<dbReference type="CDD" id="cd10551">
    <property type="entry name" value="PsrB"/>
    <property type="match status" value="1"/>
</dbReference>
<keyword evidence="2" id="KW-0479">Metal-binding</keyword>
<protein>
    <submittedName>
        <fullName evidence="6">4Fe-4S ferredoxin-type, iron-sulphur binding domain protein</fullName>
    </submittedName>
    <submittedName>
        <fullName evidence="7">Hdr-like menaquinol oxidoreductase iron-sulfur subunit 1</fullName>
    </submittedName>
</protein>
<evidence type="ECO:0000256" key="1">
    <source>
        <dbReference type="ARBA" id="ARBA00022485"/>
    </source>
</evidence>
<dbReference type="RefSeq" id="WP_240985934.1">
    <property type="nucleotide sequence ID" value="NZ_CDGJ01000048.1"/>
</dbReference>
<accession>A0A8S0X0I1</accession>
<dbReference type="InterPro" id="IPR017900">
    <property type="entry name" value="4Fe4S_Fe_S_CS"/>
</dbReference>
<dbReference type="InterPro" id="IPR017896">
    <property type="entry name" value="4Fe4S_Fe-S-bd"/>
</dbReference>
<feature type="domain" description="4Fe-4S ferredoxin-type" evidence="5">
    <location>
        <begin position="5"/>
        <end position="34"/>
    </location>
</feature>
<evidence type="ECO:0000259" key="5">
    <source>
        <dbReference type="PROSITE" id="PS51379"/>
    </source>
</evidence>
<keyword evidence="1" id="KW-0004">4Fe-4S</keyword>
<dbReference type="PROSITE" id="PS00198">
    <property type="entry name" value="4FE4S_FER_1"/>
    <property type="match status" value="1"/>
</dbReference>
<evidence type="ECO:0000313" key="8">
    <source>
        <dbReference type="Proteomes" id="UP001071230"/>
    </source>
</evidence>
<evidence type="ECO:0000256" key="4">
    <source>
        <dbReference type="ARBA" id="ARBA00023014"/>
    </source>
</evidence>
<keyword evidence="4" id="KW-0411">Iron-sulfur</keyword>
<dbReference type="GO" id="GO:0046872">
    <property type="term" value="F:metal ion binding"/>
    <property type="evidence" value="ECO:0007669"/>
    <property type="project" value="UniProtKB-KW"/>
</dbReference>
<dbReference type="SUPFAM" id="SSF54862">
    <property type="entry name" value="4Fe-4S ferredoxins"/>
    <property type="match status" value="1"/>
</dbReference>
<dbReference type="GO" id="GO:0051539">
    <property type="term" value="F:4 iron, 4 sulfur cluster binding"/>
    <property type="evidence" value="ECO:0007669"/>
    <property type="project" value="UniProtKB-KW"/>
</dbReference>
<name>A0A8S0X0I1_9FIRM</name>
<dbReference type="KEGG" id="aacx:DEACI_3270"/>
<feature type="domain" description="4Fe-4S ferredoxin-type" evidence="5">
    <location>
        <begin position="102"/>
        <end position="131"/>
    </location>
</feature>
<evidence type="ECO:0000313" key="7">
    <source>
        <dbReference type="EMBL" id="CEJ07262.1"/>
    </source>
</evidence>
<dbReference type="Gene3D" id="3.30.70.20">
    <property type="match status" value="3"/>
</dbReference>
<proteinExistence type="predicted"/>
<dbReference type="PANTHER" id="PTHR43177">
    <property type="entry name" value="PROTEIN NRFC"/>
    <property type="match status" value="1"/>
</dbReference>
<keyword evidence="3" id="KW-0408">Iron</keyword>
<dbReference type="PROSITE" id="PS51379">
    <property type="entry name" value="4FE4S_FER_2"/>
    <property type="match status" value="3"/>
</dbReference>
<dbReference type="PANTHER" id="PTHR43177:SF3">
    <property type="entry name" value="PROTEIN NRFC HOMOLOG"/>
    <property type="match status" value="1"/>
</dbReference>
<dbReference type="EMBL" id="LR746496">
    <property type="protein sequence ID" value="CAA7602591.1"/>
    <property type="molecule type" value="Genomic_DNA"/>
</dbReference>
<dbReference type="Pfam" id="PF13247">
    <property type="entry name" value="Fer4_11"/>
    <property type="match status" value="2"/>
</dbReference>
<dbReference type="EMBL" id="CDGJ01000048">
    <property type="protein sequence ID" value="CEJ07262.1"/>
    <property type="molecule type" value="Genomic_DNA"/>
</dbReference>
<reference evidence="7" key="1">
    <citation type="submission" date="2014-11" db="EMBL/GenBank/DDBJ databases">
        <authorList>
            <person name="Hornung B.V."/>
        </authorList>
    </citation>
    <scope>NUCLEOTIDE SEQUENCE</scope>
    <source>
        <strain evidence="7">INE</strain>
    </source>
</reference>